<gene>
    <name evidence="3" type="ORF">B9G98_03993</name>
</gene>
<accession>A0A2T0FMZ5</accession>
<reference evidence="3 4" key="1">
    <citation type="submission" date="2017-04" db="EMBL/GenBank/DDBJ databases">
        <title>Genome sequencing of [Candida] sorbophila.</title>
        <authorList>
            <person name="Ahn J.O."/>
        </authorList>
    </citation>
    <scope>NUCLEOTIDE SEQUENCE [LARGE SCALE GENOMIC DNA]</scope>
    <source>
        <strain evidence="3 4">DS02</strain>
    </source>
</reference>
<dbReference type="GO" id="GO:0005634">
    <property type="term" value="C:nucleus"/>
    <property type="evidence" value="ECO:0007669"/>
    <property type="project" value="TreeGrafter"/>
</dbReference>
<dbReference type="OrthoDB" id="5232919at2759"/>
<dbReference type="Pfam" id="PF00850">
    <property type="entry name" value="Hist_deacetyl"/>
    <property type="match status" value="1"/>
</dbReference>
<organism evidence="3 4">
    <name type="scientific">Wickerhamiella sorbophila</name>
    <dbReference type="NCBI Taxonomy" id="45607"/>
    <lineage>
        <taxon>Eukaryota</taxon>
        <taxon>Fungi</taxon>
        <taxon>Dikarya</taxon>
        <taxon>Ascomycota</taxon>
        <taxon>Saccharomycotina</taxon>
        <taxon>Dipodascomycetes</taxon>
        <taxon>Dipodascales</taxon>
        <taxon>Trichomonascaceae</taxon>
        <taxon>Wickerhamiella</taxon>
    </lineage>
</organism>
<dbReference type="RefSeq" id="XP_024666318.1">
    <property type="nucleotide sequence ID" value="XM_024810550.1"/>
</dbReference>
<dbReference type="GO" id="GO:0010468">
    <property type="term" value="P:regulation of gene expression"/>
    <property type="evidence" value="ECO:0007669"/>
    <property type="project" value="UniProtKB-ARBA"/>
</dbReference>
<name>A0A2T0FMZ5_9ASCO</name>
<dbReference type="PANTHER" id="PTHR47558:SF1">
    <property type="entry name" value="HISTONE DEACETYLASE HOS3"/>
    <property type="match status" value="1"/>
</dbReference>
<dbReference type="GeneID" id="36517741"/>
<evidence type="ECO:0000313" key="4">
    <source>
        <dbReference type="Proteomes" id="UP000238350"/>
    </source>
</evidence>
<dbReference type="PANTHER" id="PTHR47558">
    <property type="entry name" value="HISTONE DEACETYLASE HOS3"/>
    <property type="match status" value="1"/>
</dbReference>
<feature type="domain" description="Histone deacetylase" evidence="2">
    <location>
        <begin position="173"/>
        <end position="513"/>
    </location>
</feature>
<proteinExistence type="predicted"/>
<dbReference type="PRINTS" id="PR01270">
    <property type="entry name" value="HDASUPER"/>
</dbReference>
<dbReference type="EMBL" id="NDIQ01000022">
    <property type="protein sequence ID" value="PRT56373.1"/>
    <property type="molecule type" value="Genomic_DNA"/>
</dbReference>
<dbReference type="InterPro" id="IPR023696">
    <property type="entry name" value="Ureohydrolase_dom_sf"/>
</dbReference>
<dbReference type="GO" id="GO:0004407">
    <property type="term" value="F:histone deacetylase activity"/>
    <property type="evidence" value="ECO:0007669"/>
    <property type="project" value="TreeGrafter"/>
</dbReference>
<keyword evidence="4" id="KW-1185">Reference proteome</keyword>
<dbReference type="Gene3D" id="3.40.800.20">
    <property type="entry name" value="Histone deacetylase domain"/>
    <property type="match status" value="1"/>
</dbReference>
<dbReference type="InterPro" id="IPR023801">
    <property type="entry name" value="His_deacetylse_dom"/>
</dbReference>
<comment type="caution">
    <text evidence="3">The sequence shown here is derived from an EMBL/GenBank/DDBJ whole genome shotgun (WGS) entry which is preliminary data.</text>
</comment>
<feature type="region of interest" description="Disordered" evidence="1">
    <location>
        <begin position="14"/>
        <end position="55"/>
    </location>
</feature>
<dbReference type="InterPro" id="IPR000286">
    <property type="entry name" value="HDACs"/>
</dbReference>
<dbReference type="Proteomes" id="UP000238350">
    <property type="component" value="Unassembled WGS sequence"/>
</dbReference>
<evidence type="ECO:0000256" key="1">
    <source>
        <dbReference type="SAM" id="MobiDB-lite"/>
    </source>
</evidence>
<dbReference type="SUPFAM" id="SSF52768">
    <property type="entry name" value="Arginase/deacetylase"/>
    <property type="match status" value="1"/>
</dbReference>
<dbReference type="InterPro" id="IPR053244">
    <property type="entry name" value="HDAC_HD_type_1"/>
</dbReference>
<dbReference type="InterPro" id="IPR037138">
    <property type="entry name" value="His_deacetylse_dom_sf"/>
</dbReference>
<evidence type="ECO:0000259" key="2">
    <source>
        <dbReference type="Pfam" id="PF00850"/>
    </source>
</evidence>
<evidence type="ECO:0000313" key="3">
    <source>
        <dbReference type="EMBL" id="PRT56373.1"/>
    </source>
</evidence>
<sequence length="583" mass="64286">MSDSELEDALENLSLVVEPGTPQPKSAGTLPLSPFRSPGRAGRSPTRPLPADKALTGGAVPSLAFDSSSNVALKKELVEIKREFIGVDVEVPLGPSPKEPSDISIELQDADKSVEIKEEQKELTPRIEEFLKLARDHGLQHSRASTKVLISASAHLHRYTRPWASKRELSTIVERPERLLACYMGLGAAYMVAPLEIVEVMRRSSLTAPHVVKVHGKEWIDELIKLVSEVDLKHAANELEVPDTWPSGDIYLCSDTVKALEGVIGAIENGVDLIFEAPRNRAFVTIRPPGHHCHEDAASGFCMLNNAHIAIQYAKSHHQISHALIFDFDLHHGDGSQDLVWKLGFNSTGDADLPMAYYSLHDINSYPTERGYADPALLSAASVCLDGHGVSIWNVHLEPFATEEEFDELYESKYAVLFHRALDFLLKAEKESLANDKPFRPLIVISAGFDGSEFETPGMQRHKVHLPTSFYNRFTRDCGALADRFAAGRLLSLLEGGYSTPAISTGVLSHLTGLANVPFKPSWARNEVAKEFELGAKPRWKPSGQAGAGIQLGRALFPKKAPEQHERIIYTRSLRSRTVETQL</sequence>
<protein>
    <submittedName>
        <fullName evidence="3">Histone deacetylase HOS3</fullName>
    </submittedName>
</protein>
<dbReference type="STRING" id="45607.A0A2T0FMZ5"/>
<dbReference type="AlphaFoldDB" id="A0A2T0FMZ5"/>